<dbReference type="Pfam" id="PF08590">
    <property type="entry name" value="DUF1771"/>
    <property type="match status" value="1"/>
</dbReference>
<dbReference type="CDD" id="cd14371">
    <property type="entry name" value="CUE_CID7_like"/>
    <property type="match status" value="1"/>
</dbReference>
<dbReference type="AlphaFoldDB" id="A0A2P2MBU2"/>
<name>A0A2P2MBU2_RHIMU</name>
<dbReference type="Gene3D" id="3.30.1370.110">
    <property type="match status" value="1"/>
</dbReference>
<dbReference type="PANTHER" id="PTHR46651">
    <property type="entry name" value="POLYADENYLATE-BINDING PROTEIN-INTERACTING PROTEIN 7"/>
    <property type="match status" value="1"/>
</dbReference>
<dbReference type="SMART" id="SM01162">
    <property type="entry name" value="DUF1771"/>
    <property type="match status" value="1"/>
</dbReference>
<dbReference type="SUPFAM" id="SSF160443">
    <property type="entry name" value="SMR domain-like"/>
    <property type="match status" value="1"/>
</dbReference>
<dbReference type="PROSITE" id="PS50828">
    <property type="entry name" value="SMR"/>
    <property type="match status" value="1"/>
</dbReference>
<reference evidence="3" key="1">
    <citation type="submission" date="2018-02" db="EMBL/GenBank/DDBJ databases">
        <title>Rhizophora mucronata_Transcriptome.</title>
        <authorList>
            <person name="Meera S.P."/>
            <person name="Sreeshan A."/>
            <person name="Augustine A."/>
        </authorList>
    </citation>
    <scope>NUCLEOTIDE SEQUENCE</scope>
    <source>
        <tissue evidence="3">Leaf</tissue>
    </source>
</reference>
<evidence type="ECO:0000259" key="2">
    <source>
        <dbReference type="PROSITE" id="PS50828"/>
    </source>
</evidence>
<evidence type="ECO:0000313" key="3">
    <source>
        <dbReference type="EMBL" id="MBX27707.1"/>
    </source>
</evidence>
<protein>
    <submittedName>
        <fullName evidence="3">Polyadenylate-binding protein-interacting protein 7</fullName>
    </submittedName>
</protein>
<dbReference type="InterPro" id="IPR053242">
    <property type="entry name" value="PAM2-like_domain"/>
</dbReference>
<dbReference type="InterPro" id="IPR013899">
    <property type="entry name" value="DUF1771"/>
</dbReference>
<accession>A0A2P2MBU2</accession>
<dbReference type="EMBL" id="GGEC01047223">
    <property type="protein sequence ID" value="MBX27707.1"/>
    <property type="molecule type" value="Transcribed_RNA"/>
</dbReference>
<proteinExistence type="predicted"/>
<dbReference type="SMART" id="SM00463">
    <property type="entry name" value="SMR"/>
    <property type="match status" value="1"/>
</dbReference>
<organism evidence="3">
    <name type="scientific">Rhizophora mucronata</name>
    <name type="common">Asiatic mangrove</name>
    <dbReference type="NCBI Taxonomy" id="61149"/>
    <lineage>
        <taxon>Eukaryota</taxon>
        <taxon>Viridiplantae</taxon>
        <taxon>Streptophyta</taxon>
        <taxon>Embryophyta</taxon>
        <taxon>Tracheophyta</taxon>
        <taxon>Spermatophyta</taxon>
        <taxon>Magnoliopsida</taxon>
        <taxon>eudicotyledons</taxon>
        <taxon>Gunneridae</taxon>
        <taxon>Pentapetalae</taxon>
        <taxon>rosids</taxon>
        <taxon>fabids</taxon>
        <taxon>Malpighiales</taxon>
        <taxon>Rhizophoraceae</taxon>
        <taxon>Rhizophora</taxon>
    </lineage>
</organism>
<dbReference type="InterPro" id="IPR041806">
    <property type="entry name" value="CID5/6/7_CUE"/>
</dbReference>
<dbReference type="InterPro" id="IPR036063">
    <property type="entry name" value="Smr_dom_sf"/>
</dbReference>
<sequence length="568" mass="62112">MSLSKKNSQTNETKSNFPSKATTLNPNAAEFTPFALRASSLPSGSTSSTADPAARFASSGTNAQVLLDRSESSVSNKSDEEAQQYWRHQLPDDITPDFKVMDDEESQGLGGLSLAGLSLHHNAELSRFPGSTASRYALTEQQQLSPRHINGGGFGKKMRHAAVSYGEDPTSANFLNLPTKLWDKQVVNTDQLLANGGEVHPHLGNPVVLDDMDMNPLEFLALQFPGFAAESLAEVYFANGCNLNHTVEMLTQLELQVDVSFNQNMNSKALSAPNFGALDFPALTVPDGQNGPSKFSRDDLQQIGNPYRSPDKENILLFKSGASSPSRGAVDFASTVRKLASQDSGIWKYERNGSTDSTVGSSRSSHLNTYNSSHGRGIYADRLQSRGSARAAPVWLETGEAVANMYSELREEARDHARLRNAYFEQARQAFLIGNKGLSKELSVKGQLHNMHMKAAHGKAQEAIYRQRNPVGLELQGSGRGNERMIDLHGLHVSEAIHVLKHELSVLQSTARAAEQRLQVYIFVGTGHHTRGSRTPARLPIAVQRYLLEEEGLDCTEPQPGLLRVVIH</sequence>
<dbReference type="InterPro" id="IPR002625">
    <property type="entry name" value="Smr_dom"/>
</dbReference>
<feature type="compositionally biased region" description="Polar residues" evidence="1">
    <location>
        <begin position="1"/>
        <end position="26"/>
    </location>
</feature>
<feature type="region of interest" description="Disordered" evidence="1">
    <location>
        <begin position="1"/>
        <end position="28"/>
    </location>
</feature>
<evidence type="ECO:0000256" key="1">
    <source>
        <dbReference type="SAM" id="MobiDB-lite"/>
    </source>
</evidence>
<dbReference type="PANTHER" id="PTHR46651:SF1">
    <property type="entry name" value="SMALL MUTS RELATED FAMILY PROTEIN"/>
    <property type="match status" value="1"/>
</dbReference>
<feature type="domain" description="Smr" evidence="2">
    <location>
        <begin position="486"/>
        <end position="568"/>
    </location>
</feature>